<accession>A0AAV1CU28</accession>
<dbReference type="PROSITE" id="PS50011">
    <property type="entry name" value="PROTEIN_KINASE_DOM"/>
    <property type="match status" value="1"/>
</dbReference>
<organism evidence="4 5">
    <name type="scientific">Oldenlandia corymbosa var. corymbosa</name>
    <dbReference type="NCBI Taxonomy" id="529605"/>
    <lineage>
        <taxon>Eukaryota</taxon>
        <taxon>Viridiplantae</taxon>
        <taxon>Streptophyta</taxon>
        <taxon>Embryophyta</taxon>
        <taxon>Tracheophyta</taxon>
        <taxon>Spermatophyta</taxon>
        <taxon>Magnoliopsida</taxon>
        <taxon>eudicotyledons</taxon>
        <taxon>Gunneridae</taxon>
        <taxon>Pentapetalae</taxon>
        <taxon>asterids</taxon>
        <taxon>lamiids</taxon>
        <taxon>Gentianales</taxon>
        <taxon>Rubiaceae</taxon>
        <taxon>Rubioideae</taxon>
        <taxon>Spermacoceae</taxon>
        <taxon>Hedyotis-Oldenlandia complex</taxon>
        <taxon>Oldenlandia</taxon>
    </lineage>
</organism>
<feature type="domain" description="Protein kinase" evidence="3">
    <location>
        <begin position="83"/>
        <end position="363"/>
    </location>
</feature>
<dbReference type="GO" id="GO:0005886">
    <property type="term" value="C:plasma membrane"/>
    <property type="evidence" value="ECO:0007669"/>
    <property type="project" value="UniProtKB-SubCell"/>
</dbReference>
<dbReference type="AlphaFoldDB" id="A0AAV1CU28"/>
<dbReference type="InterPro" id="IPR050823">
    <property type="entry name" value="Plant_Ser_Thr_Prot_Kinase"/>
</dbReference>
<dbReference type="Proteomes" id="UP001161247">
    <property type="component" value="Chromosome 3"/>
</dbReference>
<dbReference type="GO" id="GO:0005524">
    <property type="term" value="F:ATP binding"/>
    <property type="evidence" value="ECO:0007669"/>
    <property type="project" value="InterPro"/>
</dbReference>
<keyword evidence="2" id="KW-0472">Membrane</keyword>
<keyword evidence="5" id="KW-1185">Reference proteome</keyword>
<dbReference type="Pfam" id="PF07714">
    <property type="entry name" value="PK_Tyr_Ser-Thr"/>
    <property type="match status" value="1"/>
</dbReference>
<keyword evidence="2" id="KW-1003">Cell membrane</keyword>
<comment type="subcellular location">
    <subcellularLocation>
        <location evidence="1">Cell membrane</location>
    </subcellularLocation>
</comment>
<evidence type="ECO:0000313" key="4">
    <source>
        <dbReference type="EMBL" id="CAI9098885.1"/>
    </source>
</evidence>
<dbReference type="SMART" id="SM00220">
    <property type="entry name" value="S_TKc"/>
    <property type="match status" value="1"/>
</dbReference>
<evidence type="ECO:0000259" key="3">
    <source>
        <dbReference type="PROSITE" id="PS50011"/>
    </source>
</evidence>
<dbReference type="GO" id="GO:0004672">
    <property type="term" value="F:protein kinase activity"/>
    <property type="evidence" value="ECO:0007669"/>
    <property type="project" value="InterPro"/>
</dbReference>
<protein>
    <submittedName>
        <fullName evidence="4">OLC1v1035613C1</fullName>
    </submittedName>
</protein>
<gene>
    <name evidence="4" type="ORF">OLC1_LOCUS8996</name>
</gene>
<reference evidence="4" key="1">
    <citation type="submission" date="2023-03" db="EMBL/GenBank/DDBJ databases">
        <authorList>
            <person name="Julca I."/>
        </authorList>
    </citation>
    <scope>NUCLEOTIDE SEQUENCE</scope>
</reference>
<name>A0AAV1CU28_OLDCO</name>
<dbReference type="SUPFAM" id="SSF56112">
    <property type="entry name" value="Protein kinase-like (PK-like)"/>
    <property type="match status" value="1"/>
</dbReference>
<evidence type="ECO:0000313" key="5">
    <source>
        <dbReference type="Proteomes" id="UP001161247"/>
    </source>
</evidence>
<dbReference type="Gene3D" id="3.30.200.20">
    <property type="entry name" value="Phosphorylase Kinase, domain 1"/>
    <property type="match status" value="1"/>
</dbReference>
<sequence>MAECCPSTMAPSGGLARLSVEDEAETGWSRANAAGNVVCPRVFFNPSIDAIAKFRSDSFNESKNNHSGVVVSFTSSHLRNFTSNFSHRIGPYHFGEVYHGTIKIGEKTRSVVVKTWDDNALYLESLIVPYIFIEEEVMFLKDKMIASHPNIVKVIGKCCEENLRAVVYDLDALDTLHHMIPKDDFNWVQRIRVAFKFAQLLEFLHCQVKPYVVLNLSSEHIMLDKMLNPLLFDFGLLSGGVIGELSDLKRRVCPPLGYGDPQFLMGGPCLPRCDVYVYGMILIGIIAKKVVEEKELHNHAPALDVWANEEYKTGTSLVHKSLQSESGYYTRDALSVTELGMWCIQEYGADRPNMTQVVEHLKKLQIVKDLELE</sequence>
<dbReference type="InterPro" id="IPR001245">
    <property type="entry name" value="Ser-Thr/Tyr_kinase_cat_dom"/>
</dbReference>
<dbReference type="InterPro" id="IPR000719">
    <property type="entry name" value="Prot_kinase_dom"/>
</dbReference>
<dbReference type="Gene3D" id="1.10.510.10">
    <property type="entry name" value="Transferase(Phosphotransferase) domain 1"/>
    <property type="match status" value="1"/>
</dbReference>
<proteinExistence type="predicted"/>
<dbReference type="EMBL" id="OX459120">
    <property type="protein sequence ID" value="CAI9098885.1"/>
    <property type="molecule type" value="Genomic_DNA"/>
</dbReference>
<dbReference type="PANTHER" id="PTHR45621">
    <property type="entry name" value="OS01G0588500 PROTEIN-RELATED"/>
    <property type="match status" value="1"/>
</dbReference>
<evidence type="ECO:0000256" key="2">
    <source>
        <dbReference type="ARBA" id="ARBA00022475"/>
    </source>
</evidence>
<dbReference type="InterPro" id="IPR011009">
    <property type="entry name" value="Kinase-like_dom_sf"/>
</dbReference>
<evidence type="ECO:0000256" key="1">
    <source>
        <dbReference type="ARBA" id="ARBA00004236"/>
    </source>
</evidence>